<dbReference type="AlphaFoldDB" id="A0A9X1VY56"/>
<protein>
    <recommendedName>
        <fullName evidence="3">AlpA family phage regulatory protein</fullName>
    </recommendedName>
</protein>
<evidence type="ECO:0008006" key="3">
    <source>
        <dbReference type="Google" id="ProtNLM"/>
    </source>
</evidence>
<keyword evidence="2" id="KW-1185">Reference proteome</keyword>
<organism evidence="1 2">
    <name type="scientific">Variovorax terrae</name>
    <dbReference type="NCBI Taxonomy" id="2923278"/>
    <lineage>
        <taxon>Bacteria</taxon>
        <taxon>Pseudomonadati</taxon>
        <taxon>Pseudomonadota</taxon>
        <taxon>Betaproteobacteria</taxon>
        <taxon>Burkholderiales</taxon>
        <taxon>Comamonadaceae</taxon>
        <taxon>Variovorax</taxon>
    </lineage>
</organism>
<proteinExistence type="predicted"/>
<gene>
    <name evidence="1" type="ORF">MMF98_13185</name>
</gene>
<evidence type="ECO:0000313" key="2">
    <source>
        <dbReference type="Proteomes" id="UP001139447"/>
    </source>
</evidence>
<reference evidence="1" key="1">
    <citation type="submission" date="2022-03" db="EMBL/GenBank/DDBJ databases">
        <authorList>
            <person name="Woo C.Y."/>
        </authorList>
    </citation>
    <scope>NUCLEOTIDE SEQUENCE</scope>
    <source>
        <strain evidence="1">CYS-02</strain>
    </source>
</reference>
<dbReference type="Proteomes" id="UP001139447">
    <property type="component" value="Unassembled WGS sequence"/>
</dbReference>
<sequence length="72" mass="8081">MPMVKTETHIDPFIPRAVARAKFLGGISRTTLRKWEASGVLPPCIRLSQCTQGWRQSTLESFLAAKQRDAQP</sequence>
<name>A0A9X1VY56_9BURK</name>
<accession>A0A9X1VY56</accession>
<dbReference type="RefSeq" id="WP_243306729.1">
    <property type="nucleotide sequence ID" value="NZ_JALGBI010000001.1"/>
</dbReference>
<dbReference type="EMBL" id="JALGBI010000001">
    <property type="protein sequence ID" value="MCJ0764162.1"/>
    <property type="molecule type" value="Genomic_DNA"/>
</dbReference>
<evidence type="ECO:0000313" key="1">
    <source>
        <dbReference type="EMBL" id="MCJ0764162.1"/>
    </source>
</evidence>
<comment type="caution">
    <text evidence="1">The sequence shown here is derived from an EMBL/GenBank/DDBJ whole genome shotgun (WGS) entry which is preliminary data.</text>
</comment>